<dbReference type="AlphaFoldDB" id="A0A6A4GY37"/>
<evidence type="ECO:0000313" key="1">
    <source>
        <dbReference type="EMBL" id="KAE9390004.1"/>
    </source>
</evidence>
<feature type="non-terminal residue" evidence="1">
    <location>
        <position position="1"/>
    </location>
</feature>
<protein>
    <submittedName>
        <fullName evidence="1">Uncharacterized protein</fullName>
    </submittedName>
</protein>
<accession>A0A6A4GY37</accession>
<sequence length="457" mass="51956">LEILRNHQARWAELRWSKKSEYPMQVIQSIWKLCSNILAHLDIDGNLNFVQIPSAYRNIPEREWSVMVSPRRIRDFGIDPGQDLLVLLERSSVTDPFYRIWIQTMSTAEKHPLAIGSGVIDYRPSFLLRTSSSIEISLDYVGILFHGRNDAVEGELIIWEWKTGSKKLHLASIGLQSFCFLSERHVLLSLMTSSGADNRVELLVVDFEQEGPIRQACPDVTHGYKLSLPAFEASVHLDILTTTSYPPPSWAPFSDLDVPFHIAQEGRLFVISLWVRKNTLVDHLTLVVPHCTLLSRLDLLGPISNSSPLAWDAWGPTGSRMMHYRPNQDFESPAYNVYGTKYIFSECRSSKFIVHLFDFNQCALRSAISKGHKISEMDIFDIMMGSLECDSSLCVTAPSIFQAGDIFREEVRTYLPYRWMAKEIPVTSSSACGTMFSEDSIIVVYFDEVSTNLFLQV</sequence>
<dbReference type="EMBL" id="ML769673">
    <property type="protein sequence ID" value="KAE9390004.1"/>
    <property type="molecule type" value="Genomic_DNA"/>
</dbReference>
<evidence type="ECO:0000313" key="2">
    <source>
        <dbReference type="Proteomes" id="UP000799118"/>
    </source>
</evidence>
<organism evidence="1 2">
    <name type="scientific">Gymnopus androsaceus JB14</name>
    <dbReference type="NCBI Taxonomy" id="1447944"/>
    <lineage>
        <taxon>Eukaryota</taxon>
        <taxon>Fungi</taxon>
        <taxon>Dikarya</taxon>
        <taxon>Basidiomycota</taxon>
        <taxon>Agaricomycotina</taxon>
        <taxon>Agaricomycetes</taxon>
        <taxon>Agaricomycetidae</taxon>
        <taxon>Agaricales</taxon>
        <taxon>Marasmiineae</taxon>
        <taxon>Omphalotaceae</taxon>
        <taxon>Gymnopus</taxon>
    </lineage>
</organism>
<name>A0A6A4GY37_9AGAR</name>
<dbReference type="OrthoDB" id="3174109at2759"/>
<gene>
    <name evidence="1" type="ORF">BT96DRAFT_834063</name>
</gene>
<dbReference type="Proteomes" id="UP000799118">
    <property type="component" value="Unassembled WGS sequence"/>
</dbReference>
<keyword evidence="2" id="KW-1185">Reference proteome</keyword>
<proteinExistence type="predicted"/>
<reference evidence="1" key="1">
    <citation type="journal article" date="2019" name="Environ. Microbiol.">
        <title>Fungal ecological strategies reflected in gene transcription - a case study of two litter decomposers.</title>
        <authorList>
            <person name="Barbi F."/>
            <person name="Kohler A."/>
            <person name="Barry K."/>
            <person name="Baskaran P."/>
            <person name="Daum C."/>
            <person name="Fauchery L."/>
            <person name="Ihrmark K."/>
            <person name="Kuo A."/>
            <person name="LaButti K."/>
            <person name="Lipzen A."/>
            <person name="Morin E."/>
            <person name="Grigoriev I.V."/>
            <person name="Henrissat B."/>
            <person name="Lindahl B."/>
            <person name="Martin F."/>
        </authorList>
    </citation>
    <scope>NUCLEOTIDE SEQUENCE</scope>
    <source>
        <strain evidence="1">JB14</strain>
    </source>
</reference>